<name>J7KZJ6_NOCAA</name>
<dbReference type="PATRIC" id="fig|1205910.3.peg.1876"/>
<dbReference type="STRING" id="1205910.B005_1984"/>
<dbReference type="KEGG" id="nal:B005_1984"/>
<dbReference type="HOGENOM" id="CLU_3293155_0_0_11"/>
<protein>
    <submittedName>
        <fullName evidence="1">Uncharacterized protein</fullName>
    </submittedName>
</protein>
<proteinExistence type="predicted"/>
<sequence>MVKRCLSMLGRVNSLFGGHWLLIHFPGHIRVRSPNVGHSR</sequence>
<reference evidence="2" key="2">
    <citation type="submission" date="2012-08" db="EMBL/GenBank/DDBJ databases">
        <title>Whole-genome sequence of Nocardiopsis alba strain ATCC BAA-2165 associated with honeybees.</title>
        <authorList>
            <person name="Qiao J."/>
            <person name="Chen L."/>
            <person name="Li Y."/>
            <person name="Wang J."/>
            <person name="Zhang W."/>
            <person name="Chen S."/>
        </authorList>
    </citation>
    <scope>NUCLEOTIDE SEQUENCE [LARGE SCALE GENOMIC DNA]</scope>
    <source>
        <strain evidence="2">ATCC BAA-2165 / BE74</strain>
    </source>
</reference>
<dbReference type="AlphaFoldDB" id="J7KZJ6"/>
<organism evidence="1 2">
    <name type="scientific">Nocardiopsis alba (strain ATCC BAA-2165 / BE74)</name>
    <dbReference type="NCBI Taxonomy" id="1205910"/>
    <lineage>
        <taxon>Bacteria</taxon>
        <taxon>Bacillati</taxon>
        <taxon>Actinomycetota</taxon>
        <taxon>Actinomycetes</taxon>
        <taxon>Streptosporangiales</taxon>
        <taxon>Nocardiopsidaceae</taxon>
        <taxon>Nocardiopsis</taxon>
    </lineage>
</organism>
<dbReference type="Proteomes" id="UP000003779">
    <property type="component" value="Chromosome"/>
</dbReference>
<evidence type="ECO:0000313" key="1">
    <source>
        <dbReference type="EMBL" id="AFR05951.1"/>
    </source>
</evidence>
<reference evidence="1 2" key="1">
    <citation type="journal article" date="2012" name="J. Bacteriol.">
        <title>Whole-Genome Sequence of Nocardiopsis alba Strain ATCC BAA-2165, Associated with Honeybees.</title>
        <authorList>
            <person name="Qiao J."/>
            <person name="Chen L."/>
            <person name="Li Y."/>
            <person name="Wang J."/>
            <person name="Zhang W."/>
            <person name="Chen S."/>
        </authorList>
    </citation>
    <scope>NUCLEOTIDE SEQUENCE [LARGE SCALE GENOMIC DNA]</scope>
    <source>
        <strain evidence="2">ATCC BAA-2165 / BE74</strain>
    </source>
</reference>
<accession>J7KZJ6</accession>
<evidence type="ECO:0000313" key="2">
    <source>
        <dbReference type="Proteomes" id="UP000003779"/>
    </source>
</evidence>
<dbReference type="EMBL" id="CP003788">
    <property type="protein sequence ID" value="AFR05951.1"/>
    <property type="molecule type" value="Genomic_DNA"/>
</dbReference>
<gene>
    <name evidence="1" type="ordered locus">B005_1984</name>
</gene>